<proteinExistence type="predicted"/>
<sequence length="120" mass="13766">MTEIVVLRNKPELRIILNNDEFEIVDASEPKNNGIYSFGELKNVELNAERTNWLISILSVITDFITGIGNGARFKDKSNLNIEMENRNLKLWLINADFGKAEKLTELIKSKKTIHNTVYN</sequence>
<organism evidence="1 2">
    <name type="scientific">Aquaticitalea lipolytica</name>
    <dbReference type="NCBI Taxonomy" id="1247562"/>
    <lineage>
        <taxon>Bacteria</taxon>
        <taxon>Pseudomonadati</taxon>
        <taxon>Bacteroidota</taxon>
        <taxon>Flavobacteriia</taxon>
        <taxon>Flavobacteriales</taxon>
        <taxon>Flavobacteriaceae</taxon>
        <taxon>Aquaticitalea</taxon>
    </lineage>
</organism>
<evidence type="ECO:0000313" key="1">
    <source>
        <dbReference type="EMBL" id="GFZ77835.1"/>
    </source>
</evidence>
<comment type="caution">
    <text evidence="1">The sequence shown here is derived from an EMBL/GenBank/DDBJ whole genome shotgun (WGS) entry which is preliminary data.</text>
</comment>
<gene>
    <name evidence="1" type="ORF">GCM10011531_04110</name>
</gene>
<accession>A0A8J2TP35</accession>
<reference evidence="1 2" key="1">
    <citation type="journal article" date="2014" name="Int. J. Syst. Evol. Microbiol.">
        <title>Complete genome sequence of Corynebacterium casei LMG S-19264T (=DSM 44701T), isolated from a smear-ripened cheese.</title>
        <authorList>
            <consortium name="US DOE Joint Genome Institute (JGI-PGF)"/>
            <person name="Walter F."/>
            <person name="Albersmeier A."/>
            <person name="Kalinowski J."/>
            <person name="Ruckert C."/>
        </authorList>
    </citation>
    <scope>NUCLEOTIDE SEQUENCE [LARGE SCALE GENOMIC DNA]</scope>
    <source>
        <strain evidence="1 2">CGMCC 1.15295</strain>
    </source>
</reference>
<dbReference type="AlphaFoldDB" id="A0A8J2TP35"/>
<evidence type="ECO:0000313" key="2">
    <source>
        <dbReference type="Proteomes" id="UP000598120"/>
    </source>
</evidence>
<dbReference type="Proteomes" id="UP000598120">
    <property type="component" value="Unassembled WGS sequence"/>
</dbReference>
<dbReference type="RefSeq" id="WP_188604676.1">
    <property type="nucleotide sequence ID" value="NZ_BMIC01000001.1"/>
</dbReference>
<keyword evidence="2" id="KW-1185">Reference proteome</keyword>
<dbReference type="EMBL" id="BMIC01000001">
    <property type="protein sequence ID" value="GFZ77835.1"/>
    <property type="molecule type" value="Genomic_DNA"/>
</dbReference>
<protein>
    <submittedName>
        <fullName evidence="1">Uncharacterized protein</fullName>
    </submittedName>
</protein>
<name>A0A8J2TP35_9FLAO</name>